<proteinExistence type="predicted"/>
<reference evidence="4 5" key="1">
    <citation type="submission" date="2019-04" db="EMBL/GenBank/DDBJ databases">
        <title>Genome of a novel bacterium Candidatus Jettenia ecosi reconstructed from metagenome of an anammox bioreactor.</title>
        <authorList>
            <person name="Mardanov A.V."/>
            <person name="Beletsky A.V."/>
            <person name="Ravin N.V."/>
            <person name="Botchkova E.A."/>
            <person name="Litti Y.V."/>
            <person name="Nozhevnikova A.N."/>
        </authorList>
    </citation>
    <scope>NUCLEOTIDE SEQUENCE [LARGE SCALE GENOMIC DNA]</scope>
    <source>
        <strain evidence="4">J2</strain>
    </source>
</reference>
<dbReference type="GO" id="GO:0016757">
    <property type="term" value="F:glycosyltransferase activity"/>
    <property type="evidence" value="ECO:0007669"/>
    <property type="project" value="InterPro"/>
</dbReference>
<evidence type="ECO:0000313" key="5">
    <source>
        <dbReference type="Proteomes" id="UP000319783"/>
    </source>
</evidence>
<dbReference type="Gene3D" id="3.40.50.2000">
    <property type="entry name" value="Glycogen Phosphorylase B"/>
    <property type="match status" value="2"/>
</dbReference>
<feature type="domain" description="Glycosyl transferase family 1" evidence="2">
    <location>
        <begin position="193"/>
        <end position="332"/>
    </location>
</feature>
<sequence length="377" mass="43159">MKVAILGTRGIPAKYGGFETFAEELAVRLAQQGIDVTVYCKADNNQQPNTYKGVHLVYIPSFHLGPLTTIWFDFLCLWHARNRFDIVYMLGYGASIVCFIPRLWGNRVWLNMDGIEWARSKCGAFAKLWFKCMETAAMYMPNQLIADADGIKEHLQLRHKHMRHHVQLFHTAPVCLKFLPLLILLQEWKLYAKAYYLVVCRLEPENSVLEVIEGFIASGSSYPLVIVGDHTTRTPYVECLLRLKDDRIRFIGTVYDKLKLQALRSHSLAYFHGHTAGGTNPSLLEALGCGNIVIAHDNRFNREVAGDIALYFTGSHDIPVLIKRIELYSSHEQEDISDKAKRRVQSKYNWDDITAKYMRLIADKPNFSIPDYTGNKK</sequence>
<dbReference type="InterPro" id="IPR015393">
    <property type="entry name" value="DUF1972"/>
</dbReference>
<accession>A0A533QCG6</accession>
<feature type="domain" description="DUF1972" evidence="3">
    <location>
        <begin position="2"/>
        <end position="161"/>
    </location>
</feature>
<dbReference type="Proteomes" id="UP000319783">
    <property type="component" value="Unassembled WGS sequence"/>
</dbReference>
<dbReference type="InterPro" id="IPR001296">
    <property type="entry name" value="Glyco_trans_1"/>
</dbReference>
<gene>
    <name evidence="4" type="ORF">JETT_1270</name>
</gene>
<name>A0A533QCG6_9BACT</name>
<keyword evidence="1 4" id="KW-0808">Transferase</keyword>
<evidence type="ECO:0000259" key="3">
    <source>
        <dbReference type="Pfam" id="PF09314"/>
    </source>
</evidence>
<dbReference type="Pfam" id="PF00534">
    <property type="entry name" value="Glycos_transf_1"/>
    <property type="match status" value="1"/>
</dbReference>
<organism evidence="4 5">
    <name type="scientific">Candidatus Jettenia ecosi</name>
    <dbReference type="NCBI Taxonomy" id="2494326"/>
    <lineage>
        <taxon>Bacteria</taxon>
        <taxon>Pseudomonadati</taxon>
        <taxon>Planctomycetota</taxon>
        <taxon>Candidatus Brocadiia</taxon>
        <taxon>Candidatus Brocadiales</taxon>
        <taxon>Candidatus Brocadiaceae</taxon>
        <taxon>Candidatus Jettenia</taxon>
    </lineage>
</organism>
<evidence type="ECO:0000259" key="2">
    <source>
        <dbReference type="Pfam" id="PF00534"/>
    </source>
</evidence>
<evidence type="ECO:0000256" key="1">
    <source>
        <dbReference type="ARBA" id="ARBA00022679"/>
    </source>
</evidence>
<dbReference type="PANTHER" id="PTHR46401:SF2">
    <property type="entry name" value="GLYCOSYLTRANSFERASE WBBK-RELATED"/>
    <property type="match status" value="1"/>
</dbReference>
<dbReference type="EMBL" id="SULG01000020">
    <property type="protein sequence ID" value="TLD42435.1"/>
    <property type="molecule type" value="Genomic_DNA"/>
</dbReference>
<evidence type="ECO:0000313" key="4">
    <source>
        <dbReference type="EMBL" id="TLD42435.1"/>
    </source>
</evidence>
<dbReference type="SUPFAM" id="SSF53756">
    <property type="entry name" value="UDP-Glycosyltransferase/glycogen phosphorylase"/>
    <property type="match status" value="1"/>
</dbReference>
<dbReference type="PANTHER" id="PTHR46401">
    <property type="entry name" value="GLYCOSYLTRANSFERASE WBBK-RELATED"/>
    <property type="match status" value="1"/>
</dbReference>
<comment type="caution">
    <text evidence="4">The sequence shown here is derived from an EMBL/GenBank/DDBJ whole genome shotgun (WGS) entry which is preliminary data.</text>
</comment>
<dbReference type="Pfam" id="PF09314">
    <property type="entry name" value="DUF1972"/>
    <property type="match status" value="1"/>
</dbReference>
<protein>
    <submittedName>
        <fullName evidence="4">Alpha-D-GlcNAc alpha-1,2-L-rhamnosyltransferase</fullName>
    </submittedName>
</protein>
<dbReference type="AlphaFoldDB" id="A0A533QCG6"/>